<protein>
    <submittedName>
        <fullName evidence="1">Uncharacterized protein</fullName>
    </submittedName>
</protein>
<accession>A0ABN7A5V2</accession>
<name>A0ABN7A5V2_9HEMI</name>
<dbReference type="Proteomes" id="UP001307889">
    <property type="component" value="Chromosome 1"/>
</dbReference>
<dbReference type="EMBL" id="AP028909">
    <property type="protein sequence ID" value="BES87536.1"/>
    <property type="molecule type" value="Genomic_DNA"/>
</dbReference>
<sequence length="69" mass="7948">MIRVRRPSLTASVLGGKERIVRSLNCVNADRPIHIPVVNRTKTTIQHKWLTVETRRLFAALAKFLADRR</sequence>
<reference evidence="1 2" key="1">
    <citation type="submission" date="2023-09" db="EMBL/GenBank/DDBJ databases">
        <title>Nesidiocoris tenuis whole genome shotgun sequence.</title>
        <authorList>
            <person name="Shibata T."/>
            <person name="Shimoda M."/>
            <person name="Kobayashi T."/>
            <person name="Uehara T."/>
        </authorList>
    </citation>
    <scope>NUCLEOTIDE SEQUENCE [LARGE SCALE GENOMIC DNA]</scope>
    <source>
        <strain evidence="1 2">Japan</strain>
    </source>
</reference>
<gene>
    <name evidence="1" type="ORF">NTJ_00340</name>
</gene>
<proteinExistence type="predicted"/>
<evidence type="ECO:0000313" key="1">
    <source>
        <dbReference type="EMBL" id="BES87536.1"/>
    </source>
</evidence>
<keyword evidence="2" id="KW-1185">Reference proteome</keyword>
<organism evidence="1 2">
    <name type="scientific">Nesidiocoris tenuis</name>
    <dbReference type="NCBI Taxonomy" id="355587"/>
    <lineage>
        <taxon>Eukaryota</taxon>
        <taxon>Metazoa</taxon>
        <taxon>Ecdysozoa</taxon>
        <taxon>Arthropoda</taxon>
        <taxon>Hexapoda</taxon>
        <taxon>Insecta</taxon>
        <taxon>Pterygota</taxon>
        <taxon>Neoptera</taxon>
        <taxon>Paraneoptera</taxon>
        <taxon>Hemiptera</taxon>
        <taxon>Heteroptera</taxon>
        <taxon>Panheteroptera</taxon>
        <taxon>Cimicomorpha</taxon>
        <taxon>Miridae</taxon>
        <taxon>Dicyphina</taxon>
        <taxon>Nesidiocoris</taxon>
    </lineage>
</organism>
<evidence type="ECO:0000313" key="2">
    <source>
        <dbReference type="Proteomes" id="UP001307889"/>
    </source>
</evidence>